<evidence type="ECO:0000313" key="2">
    <source>
        <dbReference type="EMBL" id="OGD83692.1"/>
    </source>
</evidence>
<dbReference type="Proteomes" id="UP000179252">
    <property type="component" value="Unassembled WGS sequence"/>
</dbReference>
<feature type="transmembrane region" description="Helical" evidence="1">
    <location>
        <begin position="40"/>
        <end position="67"/>
    </location>
</feature>
<keyword evidence="1" id="KW-0472">Membrane</keyword>
<sequence length="111" mass="13015">MNTNKDFLKPNIWKISLTTLLVSMFVIGFLLQETSIIFQLILLIPALILLPLLFGILQPVFFSTGILDVEGSRVGFEDYIILVFVFWIYYYLLVCFVFHLLQKVLKWPIRK</sequence>
<dbReference type="AlphaFoldDB" id="A0A1F5FVS8"/>
<comment type="caution">
    <text evidence="2">The sequence shown here is derived from an EMBL/GenBank/DDBJ whole genome shotgun (WGS) entry which is preliminary data.</text>
</comment>
<keyword evidence="1" id="KW-0812">Transmembrane</keyword>
<feature type="transmembrane region" description="Helical" evidence="1">
    <location>
        <begin position="12"/>
        <end position="31"/>
    </location>
</feature>
<keyword evidence="1" id="KW-1133">Transmembrane helix</keyword>
<feature type="transmembrane region" description="Helical" evidence="1">
    <location>
        <begin position="79"/>
        <end position="101"/>
    </location>
</feature>
<evidence type="ECO:0000313" key="3">
    <source>
        <dbReference type="Proteomes" id="UP000179252"/>
    </source>
</evidence>
<evidence type="ECO:0000256" key="1">
    <source>
        <dbReference type="SAM" id="Phobius"/>
    </source>
</evidence>
<accession>A0A1F5FVS8</accession>
<dbReference type="EMBL" id="MFAU01000041">
    <property type="protein sequence ID" value="OGD83692.1"/>
    <property type="molecule type" value="Genomic_DNA"/>
</dbReference>
<protein>
    <submittedName>
        <fullName evidence="2">Uncharacterized protein</fullName>
    </submittedName>
</protein>
<proteinExistence type="predicted"/>
<organism evidence="2 3">
    <name type="scientific">Candidatus Curtissbacteria bacterium RBG_13_40_7</name>
    <dbReference type="NCBI Taxonomy" id="1797706"/>
    <lineage>
        <taxon>Bacteria</taxon>
        <taxon>Candidatus Curtissiibacteriota</taxon>
    </lineage>
</organism>
<name>A0A1F5FVS8_9BACT</name>
<gene>
    <name evidence="2" type="ORF">A2165_03675</name>
</gene>
<reference evidence="2 3" key="1">
    <citation type="journal article" date="2016" name="Nat. Commun.">
        <title>Thousands of microbial genomes shed light on interconnected biogeochemical processes in an aquifer system.</title>
        <authorList>
            <person name="Anantharaman K."/>
            <person name="Brown C.T."/>
            <person name="Hug L.A."/>
            <person name="Sharon I."/>
            <person name="Castelle C.J."/>
            <person name="Probst A.J."/>
            <person name="Thomas B.C."/>
            <person name="Singh A."/>
            <person name="Wilkins M.J."/>
            <person name="Karaoz U."/>
            <person name="Brodie E.L."/>
            <person name="Williams K.H."/>
            <person name="Hubbard S.S."/>
            <person name="Banfield J.F."/>
        </authorList>
    </citation>
    <scope>NUCLEOTIDE SEQUENCE [LARGE SCALE GENOMIC DNA]</scope>
</reference>